<reference evidence="1" key="1">
    <citation type="journal article" date="2021" name="Microb. Physiol.">
        <title>Proteogenomic Insights into the Physiology of Marine, Sulfate-Reducing, Filamentous Desulfonema limicola and Desulfonema magnum.</title>
        <authorList>
            <person name="Schnaars V."/>
            <person name="Wohlbrand L."/>
            <person name="Scheve S."/>
            <person name="Hinrichs C."/>
            <person name="Reinhardt R."/>
            <person name="Rabus R."/>
        </authorList>
    </citation>
    <scope>NUCLEOTIDE SEQUENCE</scope>
    <source>
        <strain evidence="1">4be13</strain>
    </source>
</reference>
<protein>
    <submittedName>
        <fullName evidence="1">Uncharacterized protein</fullName>
    </submittedName>
</protein>
<name>A0A975BXM5_9BACT</name>
<proteinExistence type="predicted"/>
<sequence length="46" mass="5338">MTSFILSEKLFTFSKGVLKFHFSILSNCQPENEGCLSFFYLFLPEP</sequence>
<dbReference type="KEGG" id="dmm:dnm_096470"/>
<keyword evidence="2" id="KW-1185">Reference proteome</keyword>
<accession>A0A975BXM5</accession>
<dbReference type="AlphaFoldDB" id="A0A975BXM5"/>
<organism evidence="1 2">
    <name type="scientific">Desulfonema magnum</name>
    <dbReference type="NCBI Taxonomy" id="45655"/>
    <lineage>
        <taxon>Bacteria</taxon>
        <taxon>Pseudomonadati</taxon>
        <taxon>Thermodesulfobacteriota</taxon>
        <taxon>Desulfobacteria</taxon>
        <taxon>Desulfobacterales</taxon>
        <taxon>Desulfococcaceae</taxon>
        <taxon>Desulfonema</taxon>
    </lineage>
</organism>
<evidence type="ECO:0000313" key="2">
    <source>
        <dbReference type="Proteomes" id="UP000663722"/>
    </source>
</evidence>
<dbReference type="EMBL" id="CP061800">
    <property type="protein sequence ID" value="QTA93545.1"/>
    <property type="molecule type" value="Genomic_DNA"/>
</dbReference>
<dbReference type="Proteomes" id="UP000663722">
    <property type="component" value="Chromosome"/>
</dbReference>
<gene>
    <name evidence="1" type="ORF">dnm_096470</name>
</gene>
<evidence type="ECO:0000313" key="1">
    <source>
        <dbReference type="EMBL" id="QTA93545.1"/>
    </source>
</evidence>